<proteinExistence type="predicted"/>
<dbReference type="GO" id="GO:0003676">
    <property type="term" value="F:nucleic acid binding"/>
    <property type="evidence" value="ECO:0007669"/>
    <property type="project" value="InterPro"/>
</dbReference>
<dbReference type="PANTHER" id="PTHR35046">
    <property type="entry name" value="ZINC KNUCKLE (CCHC-TYPE) FAMILY PROTEIN"/>
    <property type="match status" value="1"/>
</dbReference>
<dbReference type="Gene3D" id="3.30.420.10">
    <property type="entry name" value="Ribonuclease H-like superfamily/Ribonuclease H"/>
    <property type="match status" value="1"/>
</dbReference>
<gene>
    <name evidence="2" type="ORF">FSB_LOCUS28793</name>
</gene>
<dbReference type="SUPFAM" id="SSF53098">
    <property type="entry name" value="Ribonuclease H-like"/>
    <property type="match status" value="1"/>
</dbReference>
<sequence>MKMDLPSFNCLLQIEEVLDWIIKVVYEEESSEEDTYARDVFGRDHDQGGLAFGNQERKDYCMKMDLPSFNCHFQIEEVLDWIIKVERCLEYKEIPKDKRVKLVAYKLKGCISLVGQPTIVSYPLDEGPYTHLVKNEEFDGRKIFSTRLPTRVIKIVSRVQARFVTTKEVSSGGSQTKVMATGPTACQGASTNPYTRAFRDKCYCYGEPGHRSIPAAMQPLIKAFGEIFLEELLPGLPLMWDIQHCIDLVFGASLPNLPHYQMSLKEWQILNQVDGLLRSKLHSKLDLKKWVSSDLKFNPRMSGKSRSRPQRDFMSGWYSKMAHFIACRMTFDATWITNLFFKEVVRLHGVPKSITSDQDNKFLSHFWKTLWKKCDTSSNYNNTSHPQTESGQPDLRQTVSECISSELPKQWDPELSYAELCKMMYDNDLKAKASNAKYKEATNKKRLEKIFNEGDLVLIYHRKERFPTGTYNKLKDKKYGSFQIIKKINNNACIVKLLLDMGISSTFNVADLYECYPSNEPTWFRVPSKCFLLRQSPCTMVVHLREKSNEWVGAPRGHG</sequence>
<accession>A0A2N9GNJ4</accession>
<dbReference type="Pfam" id="PF24626">
    <property type="entry name" value="SH3_Tf2-1"/>
    <property type="match status" value="1"/>
</dbReference>
<name>A0A2N9GNJ4_FAGSY</name>
<evidence type="ECO:0000313" key="2">
    <source>
        <dbReference type="EMBL" id="SPD00911.1"/>
    </source>
</evidence>
<feature type="domain" description="Tf2-1-like SH3-like" evidence="1">
    <location>
        <begin position="454"/>
        <end position="515"/>
    </location>
</feature>
<evidence type="ECO:0000259" key="1">
    <source>
        <dbReference type="Pfam" id="PF24626"/>
    </source>
</evidence>
<organism evidence="2">
    <name type="scientific">Fagus sylvatica</name>
    <name type="common">Beechnut</name>
    <dbReference type="NCBI Taxonomy" id="28930"/>
    <lineage>
        <taxon>Eukaryota</taxon>
        <taxon>Viridiplantae</taxon>
        <taxon>Streptophyta</taxon>
        <taxon>Embryophyta</taxon>
        <taxon>Tracheophyta</taxon>
        <taxon>Spermatophyta</taxon>
        <taxon>Magnoliopsida</taxon>
        <taxon>eudicotyledons</taxon>
        <taxon>Gunneridae</taxon>
        <taxon>Pentapetalae</taxon>
        <taxon>rosids</taxon>
        <taxon>fabids</taxon>
        <taxon>Fagales</taxon>
        <taxon>Fagaceae</taxon>
        <taxon>Fagus</taxon>
    </lineage>
</organism>
<dbReference type="InterPro" id="IPR012337">
    <property type="entry name" value="RNaseH-like_sf"/>
</dbReference>
<dbReference type="InterPro" id="IPR056924">
    <property type="entry name" value="SH3_Tf2-1"/>
</dbReference>
<reference evidence="2" key="1">
    <citation type="submission" date="2018-02" db="EMBL/GenBank/DDBJ databases">
        <authorList>
            <person name="Cohen D.B."/>
            <person name="Kent A.D."/>
        </authorList>
    </citation>
    <scope>NUCLEOTIDE SEQUENCE</scope>
</reference>
<dbReference type="InterPro" id="IPR036397">
    <property type="entry name" value="RNaseH_sf"/>
</dbReference>
<dbReference type="PANTHER" id="PTHR35046:SF26">
    <property type="entry name" value="RNA-DIRECTED DNA POLYMERASE"/>
    <property type="match status" value="1"/>
</dbReference>
<dbReference type="AlphaFoldDB" id="A0A2N9GNJ4"/>
<protein>
    <recommendedName>
        <fullName evidence="1">Tf2-1-like SH3-like domain-containing protein</fullName>
    </recommendedName>
</protein>
<dbReference type="EMBL" id="OIVN01002135">
    <property type="protein sequence ID" value="SPD00911.1"/>
    <property type="molecule type" value="Genomic_DNA"/>
</dbReference>